<evidence type="ECO:0000256" key="1">
    <source>
        <dbReference type="ARBA" id="ARBA00004651"/>
    </source>
</evidence>
<keyword evidence="2" id="KW-1003">Cell membrane</keyword>
<feature type="transmembrane region" description="Helical" evidence="8">
    <location>
        <begin position="67"/>
        <end position="87"/>
    </location>
</feature>
<organism evidence="10 11">
    <name type="scientific">Pseudofulvimonas gallinarii</name>
    <dbReference type="NCBI Taxonomy" id="634155"/>
    <lineage>
        <taxon>Bacteria</taxon>
        <taxon>Pseudomonadati</taxon>
        <taxon>Pseudomonadota</taxon>
        <taxon>Gammaproteobacteria</taxon>
        <taxon>Lysobacterales</taxon>
        <taxon>Rhodanobacteraceae</taxon>
        <taxon>Pseudofulvimonas</taxon>
    </lineage>
</organism>
<feature type="transmembrane region" description="Helical" evidence="8">
    <location>
        <begin position="270"/>
        <end position="287"/>
    </location>
</feature>
<feature type="transmembrane region" description="Helical" evidence="8">
    <location>
        <begin position="94"/>
        <end position="117"/>
    </location>
</feature>
<protein>
    <submittedName>
        <fullName evidence="10">4-amino-4-deoxy-L-arabinose transferase-like glycosyltransferase</fullName>
    </submittedName>
</protein>
<dbReference type="PANTHER" id="PTHR33908">
    <property type="entry name" value="MANNOSYLTRANSFERASE YKCB-RELATED"/>
    <property type="match status" value="1"/>
</dbReference>
<feature type="transmembrane region" description="Helical" evidence="8">
    <location>
        <begin position="299"/>
        <end position="316"/>
    </location>
</feature>
<name>A0A4R3LIV0_9GAMM</name>
<evidence type="ECO:0000256" key="4">
    <source>
        <dbReference type="ARBA" id="ARBA00022679"/>
    </source>
</evidence>
<keyword evidence="11" id="KW-1185">Reference proteome</keyword>
<keyword evidence="3" id="KW-0328">Glycosyltransferase</keyword>
<dbReference type="GO" id="GO:0005886">
    <property type="term" value="C:plasma membrane"/>
    <property type="evidence" value="ECO:0007669"/>
    <property type="project" value="UniProtKB-SubCell"/>
</dbReference>
<dbReference type="RefSeq" id="WP_123523017.1">
    <property type="nucleotide sequence ID" value="NZ_JBHLWF010000014.1"/>
</dbReference>
<keyword evidence="5 8" id="KW-0812">Transmembrane</keyword>
<proteinExistence type="predicted"/>
<feature type="domain" description="Glycosyltransferase RgtA/B/C/D-like" evidence="9">
    <location>
        <begin position="47"/>
        <end position="205"/>
    </location>
</feature>
<reference evidence="10 11" key="1">
    <citation type="submission" date="2019-03" db="EMBL/GenBank/DDBJ databases">
        <title>Genomic Encyclopedia of Type Strains, Phase IV (KMG-IV): sequencing the most valuable type-strain genomes for metagenomic binning, comparative biology and taxonomic classification.</title>
        <authorList>
            <person name="Goeker M."/>
        </authorList>
    </citation>
    <scope>NUCLEOTIDE SEQUENCE [LARGE SCALE GENOMIC DNA]</scope>
    <source>
        <strain evidence="10 11">DSM 21944</strain>
    </source>
</reference>
<dbReference type="EMBL" id="SMAF01000012">
    <property type="protein sequence ID" value="TCS97546.1"/>
    <property type="molecule type" value="Genomic_DNA"/>
</dbReference>
<dbReference type="AlphaFoldDB" id="A0A4R3LIV0"/>
<keyword evidence="4 10" id="KW-0808">Transferase</keyword>
<gene>
    <name evidence="10" type="ORF">EDC25_11227</name>
</gene>
<feature type="transmembrane region" description="Helical" evidence="8">
    <location>
        <begin position="239"/>
        <end position="258"/>
    </location>
</feature>
<evidence type="ECO:0000256" key="7">
    <source>
        <dbReference type="ARBA" id="ARBA00023136"/>
    </source>
</evidence>
<evidence type="ECO:0000259" key="9">
    <source>
        <dbReference type="Pfam" id="PF13231"/>
    </source>
</evidence>
<dbReference type="InterPro" id="IPR038731">
    <property type="entry name" value="RgtA/B/C-like"/>
</dbReference>
<evidence type="ECO:0000256" key="3">
    <source>
        <dbReference type="ARBA" id="ARBA00022676"/>
    </source>
</evidence>
<dbReference type="OrthoDB" id="7167895at2"/>
<evidence type="ECO:0000313" key="10">
    <source>
        <dbReference type="EMBL" id="TCS97546.1"/>
    </source>
</evidence>
<evidence type="ECO:0000256" key="6">
    <source>
        <dbReference type="ARBA" id="ARBA00022989"/>
    </source>
</evidence>
<comment type="subcellular location">
    <subcellularLocation>
        <location evidence="1">Cell membrane</location>
        <topology evidence="1">Multi-pass membrane protein</topology>
    </subcellularLocation>
</comment>
<evidence type="ECO:0000256" key="2">
    <source>
        <dbReference type="ARBA" id="ARBA00022475"/>
    </source>
</evidence>
<comment type="caution">
    <text evidence="10">The sequence shown here is derived from an EMBL/GenBank/DDBJ whole genome shotgun (WGS) entry which is preliminary data.</text>
</comment>
<sequence length="613" mass="68370">MTQRVFMVLWLLLAALKLALAVHLPLFGDEAFYWWESRWPAWSYSDLPPLTAWLIGLGSAMPGAEIAVRWPFLLLGLLLPWQVAWLARSSHGEAAAWTAGILALVLPLAFAIGVMAVPDVVMACLSVAAAHQLLVALAPPARARPWLLLGVVLGLGMLCHYRFAALPLVIALVVLMHPHGRATLRTPWPWLAALVAASTLLPLWWFNAGHDYAGLRFQLLDRHPWAWQSDGWLQLAEQALVVGPVLAWIMVATMWRLWRRRPLAGNEMTLAVLASGMWLLFFALGFVADNERFRWHWQLPAYLVALPLVAGSWSTWSQRIRTAALAVSALVIALVLAYFAAGIWPSAQGGWFDGKRFPANFSGWREVAAWQREADAGATPVIVDNFMLGAALTYYMAPERRDAVRVLDDPLNSRHGRAAQLAIWSLDEAALASQPPAPGWLLVEETARRFSDRWDWYRNLCTRFAGLRLDGVLDLFDGRKRFVRWRHDGYSTQPHCDTAALPPLGWVDQDRQVRHRGEPVLVSGWVTQAGQGIEAVDIRIEGQAPVSVSRTREAAWARQHWGELGDPAGDRLGFGVVIDTRDWAAGTYTYQVEARRPDGLVWPIGSGALRIDR</sequence>
<evidence type="ECO:0000256" key="5">
    <source>
        <dbReference type="ARBA" id="ARBA00022692"/>
    </source>
</evidence>
<accession>A0A4R3LIV0</accession>
<feature type="transmembrane region" description="Helical" evidence="8">
    <location>
        <begin position="146"/>
        <end position="176"/>
    </location>
</feature>
<evidence type="ECO:0000313" key="11">
    <source>
        <dbReference type="Proteomes" id="UP000294599"/>
    </source>
</evidence>
<dbReference type="GO" id="GO:0009103">
    <property type="term" value="P:lipopolysaccharide biosynthetic process"/>
    <property type="evidence" value="ECO:0007669"/>
    <property type="project" value="UniProtKB-ARBA"/>
</dbReference>
<dbReference type="InterPro" id="IPR050297">
    <property type="entry name" value="LipidA_mod_glycosyltrf_83"/>
</dbReference>
<dbReference type="Proteomes" id="UP000294599">
    <property type="component" value="Unassembled WGS sequence"/>
</dbReference>
<dbReference type="GO" id="GO:0016763">
    <property type="term" value="F:pentosyltransferase activity"/>
    <property type="evidence" value="ECO:0007669"/>
    <property type="project" value="TreeGrafter"/>
</dbReference>
<feature type="transmembrane region" description="Helical" evidence="8">
    <location>
        <begin position="323"/>
        <end position="344"/>
    </location>
</feature>
<feature type="transmembrane region" description="Helical" evidence="8">
    <location>
        <begin position="188"/>
        <end position="206"/>
    </location>
</feature>
<dbReference type="PANTHER" id="PTHR33908:SF11">
    <property type="entry name" value="MEMBRANE PROTEIN"/>
    <property type="match status" value="1"/>
</dbReference>
<dbReference type="Pfam" id="PF13231">
    <property type="entry name" value="PMT_2"/>
    <property type="match status" value="1"/>
</dbReference>
<keyword evidence="6 8" id="KW-1133">Transmembrane helix</keyword>
<keyword evidence="7 8" id="KW-0472">Membrane</keyword>
<evidence type="ECO:0000256" key="8">
    <source>
        <dbReference type="SAM" id="Phobius"/>
    </source>
</evidence>